<dbReference type="EMBL" id="JBHTCA010000014">
    <property type="protein sequence ID" value="MFC7410358.1"/>
    <property type="molecule type" value="Genomic_DNA"/>
</dbReference>
<feature type="chain" id="PRO_5045339174" evidence="1">
    <location>
        <begin position="32"/>
        <end position="212"/>
    </location>
</feature>
<evidence type="ECO:0000313" key="2">
    <source>
        <dbReference type="EMBL" id="MFC7410358.1"/>
    </source>
</evidence>
<sequence length="212" mass="23197">MIRTLQKNIPAIALGALVAFAAWAPSGDAIAQNQPPKVLSGNQVVFPAGLKWERLVETTTNFDAKSESAPEKSDLMSLSQRVWSDEVQKALKSNPNTGIFFLTARLNLIGKKGAISIAKFPFNYELCIPPANGKNAYDMFSMCNARVAVSNGDINQVFQISEICYLNIDFDTNNPVEKNHTAVATDPKSSTIYLRVIQYGKSVPGCNRAIRL</sequence>
<comment type="caution">
    <text evidence="2">The sequence shown here is derived from an EMBL/GenBank/DDBJ whole genome shotgun (WGS) entry which is preliminary data.</text>
</comment>
<feature type="signal peptide" evidence="1">
    <location>
        <begin position="1"/>
        <end position="31"/>
    </location>
</feature>
<dbReference type="Proteomes" id="UP001596501">
    <property type="component" value="Unassembled WGS sequence"/>
</dbReference>
<protein>
    <submittedName>
        <fullName evidence="2">Uncharacterized protein</fullName>
    </submittedName>
</protein>
<keyword evidence="3" id="KW-1185">Reference proteome</keyword>
<evidence type="ECO:0000313" key="3">
    <source>
        <dbReference type="Proteomes" id="UP001596501"/>
    </source>
</evidence>
<gene>
    <name evidence="2" type="ORF">ACFQPB_15945</name>
</gene>
<dbReference type="RefSeq" id="WP_382225304.1">
    <property type="nucleotide sequence ID" value="NZ_JBHTCA010000014.1"/>
</dbReference>
<reference evidence="3" key="1">
    <citation type="journal article" date="2019" name="Int. J. Syst. Evol. Microbiol.">
        <title>The Global Catalogue of Microorganisms (GCM) 10K type strain sequencing project: providing services to taxonomists for standard genome sequencing and annotation.</title>
        <authorList>
            <consortium name="The Broad Institute Genomics Platform"/>
            <consortium name="The Broad Institute Genome Sequencing Center for Infectious Disease"/>
            <person name="Wu L."/>
            <person name="Ma J."/>
        </authorList>
    </citation>
    <scope>NUCLEOTIDE SEQUENCE [LARGE SCALE GENOMIC DNA]</scope>
    <source>
        <strain evidence="3">CGMCC 1.12371</strain>
    </source>
</reference>
<name>A0ABW2QLU4_9BURK</name>
<evidence type="ECO:0000256" key="1">
    <source>
        <dbReference type="SAM" id="SignalP"/>
    </source>
</evidence>
<accession>A0ABW2QLU4</accession>
<proteinExistence type="predicted"/>
<keyword evidence="1" id="KW-0732">Signal</keyword>
<organism evidence="2 3">
    <name type="scientific">Hydrogenophaga atypica</name>
    <dbReference type="NCBI Taxonomy" id="249409"/>
    <lineage>
        <taxon>Bacteria</taxon>
        <taxon>Pseudomonadati</taxon>
        <taxon>Pseudomonadota</taxon>
        <taxon>Betaproteobacteria</taxon>
        <taxon>Burkholderiales</taxon>
        <taxon>Comamonadaceae</taxon>
        <taxon>Hydrogenophaga</taxon>
    </lineage>
</organism>